<feature type="domain" description="Citrate transporter-like" evidence="8">
    <location>
        <begin position="15"/>
        <end position="365"/>
    </location>
</feature>
<dbReference type="InterPro" id="IPR004680">
    <property type="entry name" value="Cit_transptr-like_dom"/>
</dbReference>
<feature type="transmembrane region" description="Helical" evidence="7">
    <location>
        <begin position="229"/>
        <end position="247"/>
    </location>
</feature>
<feature type="transmembrane region" description="Helical" evidence="7">
    <location>
        <begin position="183"/>
        <end position="201"/>
    </location>
</feature>
<evidence type="ECO:0000256" key="2">
    <source>
        <dbReference type="ARBA" id="ARBA00022448"/>
    </source>
</evidence>
<feature type="transmembrane region" description="Helical" evidence="7">
    <location>
        <begin position="55"/>
        <end position="74"/>
    </location>
</feature>
<accession>A0ABS8F8A5</accession>
<evidence type="ECO:0000259" key="8">
    <source>
        <dbReference type="Pfam" id="PF03600"/>
    </source>
</evidence>
<dbReference type="Proteomes" id="UP001430637">
    <property type="component" value="Unassembled WGS sequence"/>
</dbReference>
<dbReference type="PANTHER" id="PTHR43652">
    <property type="entry name" value="BASIC AMINO ACID ANTIPORTER YFCC-RELATED"/>
    <property type="match status" value="1"/>
</dbReference>
<sequence>MSTLTICIIVFVLSMLCFAWNKFPMGITALATLIVLVFTGCISGKDALAGFSNTNNIVIVTMFVVAAGLNRTQFIDKLSDKIVKISGGSFKRAYLGYLIIAFLLTNFLNSPLTVYAIVFPMCFAMSESFGVSPSKTMYPLCVVSIVCCCALPLSAAITDAGMFNGYLEGYGITDVALTPMDFMIARLPLAILTLLWAYFYGYKNAPEQPIIPIEVKAQKREDKKPLSKFSETAGVVIFFGTILLLITREFHGIATWKITFTAALLTVLCGVLSEKEAIKAIPVSTSCIYVGCLAMATALTNTGAGDIVGNAVSGLLANSQNGYLLGAAFFIVSFLFTQLMLNKAVYGIFIPIAIMTCQALGANPIGPILLCFSGSMSAILTPMATPAIPMAMAAGGYDQKSLLKQGWLISVLLCVGYIFFIMTVFPAF</sequence>
<feature type="transmembrane region" description="Helical" evidence="7">
    <location>
        <begin position="367"/>
        <end position="394"/>
    </location>
</feature>
<dbReference type="PANTHER" id="PTHR43652:SF1">
    <property type="entry name" value="RESPONSE REGULATOR"/>
    <property type="match status" value="1"/>
</dbReference>
<evidence type="ECO:0000313" key="9">
    <source>
        <dbReference type="EMBL" id="MCC2199037.1"/>
    </source>
</evidence>
<feature type="transmembrane region" description="Helical" evidence="7">
    <location>
        <begin position="253"/>
        <end position="273"/>
    </location>
</feature>
<evidence type="ECO:0000256" key="1">
    <source>
        <dbReference type="ARBA" id="ARBA00004141"/>
    </source>
</evidence>
<evidence type="ECO:0000256" key="3">
    <source>
        <dbReference type="ARBA" id="ARBA00022692"/>
    </source>
</evidence>
<feature type="transmembrane region" description="Helical" evidence="7">
    <location>
        <begin position="280"/>
        <end position="300"/>
    </location>
</feature>
<dbReference type="InterPro" id="IPR051679">
    <property type="entry name" value="DASS-Related_Transporters"/>
</dbReference>
<proteinExistence type="predicted"/>
<dbReference type="EMBL" id="JAJEQL010000007">
    <property type="protein sequence ID" value="MCC2199037.1"/>
    <property type="molecule type" value="Genomic_DNA"/>
</dbReference>
<evidence type="ECO:0000256" key="4">
    <source>
        <dbReference type="ARBA" id="ARBA00022737"/>
    </source>
</evidence>
<comment type="caution">
    <text evidence="9">The sequence shown here is derived from an EMBL/GenBank/DDBJ whole genome shotgun (WGS) entry which is preliminary data.</text>
</comment>
<evidence type="ECO:0000256" key="7">
    <source>
        <dbReference type="SAM" id="Phobius"/>
    </source>
</evidence>
<keyword evidence="5 7" id="KW-1133">Transmembrane helix</keyword>
<gene>
    <name evidence="9" type="ORF">LKD23_04585</name>
</gene>
<protein>
    <submittedName>
        <fullName evidence="9">Anion permease</fullName>
    </submittedName>
</protein>
<keyword evidence="2" id="KW-0813">Transport</keyword>
<feature type="transmembrane region" description="Helical" evidence="7">
    <location>
        <begin position="406"/>
        <end position="425"/>
    </location>
</feature>
<organism evidence="9 10">
    <name type="scientific">Faecalibacterium butyricigenerans</name>
    <dbReference type="NCBI Taxonomy" id="1851427"/>
    <lineage>
        <taxon>Bacteria</taxon>
        <taxon>Bacillati</taxon>
        <taxon>Bacillota</taxon>
        <taxon>Clostridia</taxon>
        <taxon>Eubacteriales</taxon>
        <taxon>Oscillospiraceae</taxon>
        <taxon>Faecalibacterium</taxon>
    </lineage>
</organism>
<dbReference type="RefSeq" id="WP_227620619.1">
    <property type="nucleotide sequence ID" value="NZ_JAJEQL010000007.1"/>
</dbReference>
<feature type="transmembrane region" description="Helical" evidence="7">
    <location>
        <begin position="29"/>
        <end position="48"/>
    </location>
</feature>
<keyword evidence="4" id="KW-0677">Repeat</keyword>
<name>A0ABS8F8A5_9FIRM</name>
<comment type="subcellular location">
    <subcellularLocation>
        <location evidence="1">Membrane</location>
        <topology evidence="1">Multi-pass membrane protein</topology>
    </subcellularLocation>
</comment>
<dbReference type="Pfam" id="PF03600">
    <property type="entry name" value="CitMHS"/>
    <property type="match status" value="1"/>
</dbReference>
<evidence type="ECO:0000256" key="6">
    <source>
        <dbReference type="ARBA" id="ARBA00023136"/>
    </source>
</evidence>
<keyword evidence="3 7" id="KW-0812">Transmembrane</keyword>
<feature type="transmembrane region" description="Helical" evidence="7">
    <location>
        <begin position="94"/>
        <end position="119"/>
    </location>
</feature>
<evidence type="ECO:0000256" key="5">
    <source>
        <dbReference type="ARBA" id="ARBA00022989"/>
    </source>
</evidence>
<evidence type="ECO:0000313" key="10">
    <source>
        <dbReference type="Proteomes" id="UP001430637"/>
    </source>
</evidence>
<reference evidence="9" key="1">
    <citation type="submission" date="2021-10" db="EMBL/GenBank/DDBJ databases">
        <title>Anaerobic single-cell dispensing facilitates the cultivation of human gut bacteria.</title>
        <authorList>
            <person name="Afrizal A."/>
        </authorList>
    </citation>
    <scope>NUCLEOTIDE SEQUENCE</scope>
    <source>
        <strain evidence="9">CLA-AA-H233</strain>
    </source>
</reference>
<feature type="transmembrane region" description="Helical" evidence="7">
    <location>
        <begin position="320"/>
        <end position="337"/>
    </location>
</feature>
<keyword evidence="10" id="KW-1185">Reference proteome</keyword>
<feature type="transmembrane region" description="Helical" evidence="7">
    <location>
        <begin position="140"/>
        <end position="163"/>
    </location>
</feature>
<keyword evidence="6 7" id="KW-0472">Membrane</keyword>